<dbReference type="AlphaFoldDB" id="A0A2P6S8X1"/>
<dbReference type="EC" id="6.3.5.2" evidence="1"/>
<dbReference type="GO" id="GO:0003922">
    <property type="term" value="F:GMP synthase (glutamine-hydrolyzing) activity"/>
    <property type="evidence" value="ECO:0007669"/>
    <property type="project" value="UniProtKB-EC"/>
</dbReference>
<dbReference type="Proteomes" id="UP000238479">
    <property type="component" value="Chromosome 1"/>
</dbReference>
<keyword evidence="1" id="KW-0436">Ligase</keyword>
<proteinExistence type="predicted"/>
<evidence type="ECO:0000313" key="1">
    <source>
        <dbReference type="EMBL" id="PRQ55122.1"/>
    </source>
</evidence>
<comment type="caution">
    <text evidence="1">The sequence shown here is derived from an EMBL/GenBank/DDBJ whole genome shotgun (WGS) entry which is preliminary data.</text>
</comment>
<evidence type="ECO:0000313" key="2">
    <source>
        <dbReference type="Proteomes" id="UP000238479"/>
    </source>
</evidence>
<name>A0A2P6S8X1_ROSCH</name>
<reference evidence="1 2" key="1">
    <citation type="journal article" date="2018" name="Nat. Genet.">
        <title>The Rosa genome provides new insights in the design of modern roses.</title>
        <authorList>
            <person name="Bendahmane M."/>
        </authorList>
    </citation>
    <scope>NUCLEOTIDE SEQUENCE [LARGE SCALE GENOMIC DNA]</scope>
    <source>
        <strain evidence="2">cv. Old Blush</strain>
    </source>
</reference>
<sequence>MDPKAVKSDLVLILDYGSQYTHLIARRIRSLSVFYLTIFSTSPLKPITWRQIGFKPQSN</sequence>
<dbReference type="Gramene" id="PRQ55122">
    <property type="protein sequence ID" value="PRQ55122"/>
    <property type="gene ID" value="RchiOBHm_Chr1g0321151"/>
</dbReference>
<accession>A0A2P6S8X1</accession>
<keyword evidence="2" id="KW-1185">Reference proteome</keyword>
<organism evidence="1 2">
    <name type="scientific">Rosa chinensis</name>
    <name type="common">China rose</name>
    <dbReference type="NCBI Taxonomy" id="74649"/>
    <lineage>
        <taxon>Eukaryota</taxon>
        <taxon>Viridiplantae</taxon>
        <taxon>Streptophyta</taxon>
        <taxon>Embryophyta</taxon>
        <taxon>Tracheophyta</taxon>
        <taxon>Spermatophyta</taxon>
        <taxon>Magnoliopsida</taxon>
        <taxon>eudicotyledons</taxon>
        <taxon>Gunneridae</taxon>
        <taxon>Pentapetalae</taxon>
        <taxon>rosids</taxon>
        <taxon>fabids</taxon>
        <taxon>Rosales</taxon>
        <taxon>Rosaceae</taxon>
        <taxon>Rosoideae</taxon>
        <taxon>Rosoideae incertae sedis</taxon>
        <taxon>Rosa</taxon>
    </lineage>
</organism>
<dbReference type="EMBL" id="PDCK01000039">
    <property type="protein sequence ID" value="PRQ55122.1"/>
    <property type="molecule type" value="Genomic_DNA"/>
</dbReference>
<protein>
    <submittedName>
        <fullName evidence="1">Putative GMP synthase (Glutamine-hydrolyzing)</fullName>
        <ecNumber evidence="1">6.3.5.2</ecNumber>
    </submittedName>
</protein>
<dbReference type="STRING" id="74649.A0A2P6S8X1"/>
<gene>
    <name evidence="1" type="ORF">RchiOBHm_Chr1g0321151</name>
</gene>